<evidence type="ECO:0000259" key="1">
    <source>
        <dbReference type="Pfam" id="PF13087"/>
    </source>
</evidence>
<accession>C1EDQ3</accession>
<feature type="non-terminal residue" evidence="2">
    <location>
        <position position="1"/>
    </location>
</feature>
<feature type="non-terminal residue" evidence="2">
    <location>
        <position position="53"/>
    </location>
</feature>
<dbReference type="KEGG" id="mis:MICPUN_76700"/>
<dbReference type="OMA" id="SDWRRIN"/>
<dbReference type="RefSeq" id="XP_002505149.1">
    <property type="nucleotide sequence ID" value="XM_002505103.1"/>
</dbReference>
<sequence length="53" mass="5608">SLGERPGVHSVDSFQGSEADVVVLSAVRANDRGAVGFLSDARRLNVALTRARQ</sequence>
<dbReference type="InterPro" id="IPR045055">
    <property type="entry name" value="DNA2/NAM7-like"/>
</dbReference>
<name>C1EDQ3_MICCC</name>
<dbReference type="GeneID" id="8247571"/>
<dbReference type="STRING" id="296587.C1EDQ3"/>
<dbReference type="Gene3D" id="3.40.50.300">
    <property type="entry name" value="P-loop containing nucleotide triphosphate hydrolases"/>
    <property type="match status" value="1"/>
</dbReference>
<evidence type="ECO:0000313" key="2">
    <source>
        <dbReference type="EMBL" id="ACO66407.1"/>
    </source>
</evidence>
<dbReference type="AlphaFoldDB" id="C1EDQ3"/>
<feature type="domain" description="DNA2/NAM7 helicase-like C-terminal" evidence="1">
    <location>
        <begin position="8"/>
        <end position="53"/>
    </location>
</feature>
<keyword evidence="3" id="KW-1185">Reference proteome</keyword>
<dbReference type="OrthoDB" id="6513042at2759"/>
<dbReference type="EMBL" id="CP001330">
    <property type="protein sequence ID" value="ACO66407.1"/>
    <property type="molecule type" value="Genomic_DNA"/>
</dbReference>
<dbReference type="InParanoid" id="C1EDQ3"/>
<dbReference type="Proteomes" id="UP000002009">
    <property type="component" value="Chromosome 11"/>
</dbReference>
<proteinExistence type="predicted"/>
<organism evidence="2 3">
    <name type="scientific">Micromonas commoda (strain RCC299 / NOUM17 / CCMP2709)</name>
    <name type="common">Picoplanktonic green alga</name>
    <dbReference type="NCBI Taxonomy" id="296587"/>
    <lineage>
        <taxon>Eukaryota</taxon>
        <taxon>Viridiplantae</taxon>
        <taxon>Chlorophyta</taxon>
        <taxon>Mamiellophyceae</taxon>
        <taxon>Mamiellales</taxon>
        <taxon>Mamiellaceae</taxon>
        <taxon>Micromonas</taxon>
    </lineage>
</organism>
<dbReference type="InterPro" id="IPR041679">
    <property type="entry name" value="DNA2/NAM7-like_C"/>
</dbReference>
<dbReference type="SUPFAM" id="SSF52540">
    <property type="entry name" value="P-loop containing nucleoside triphosphate hydrolases"/>
    <property type="match status" value="1"/>
</dbReference>
<dbReference type="InterPro" id="IPR027417">
    <property type="entry name" value="P-loop_NTPase"/>
</dbReference>
<dbReference type="PANTHER" id="PTHR10887">
    <property type="entry name" value="DNA2/NAM7 HELICASE FAMILY"/>
    <property type="match status" value="1"/>
</dbReference>
<dbReference type="eggNOG" id="KOG1803">
    <property type="taxonomic scope" value="Eukaryota"/>
</dbReference>
<dbReference type="PANTHER" id="PTHR10887:SF495">
    <property type="entry name" value="HELICASE SENATAXIN ISOFORM X1-RELATED"/>
    <property type="match status" value="1"/>
</dbReference>
<protein>
    <recommendedName>
        <fullName evidence="1">DNA2/NAM7 helicase-like C-terminal domain-containing protein</fullName>
    </recommendedName>
</protein>
<reference evidence="2 3" key="1">
    <citation type="journal article" date="2009" name="Science">
        <title>Green evolution and dynamic adaptations revealed by genomes of the marine picoeukaryotes Micromonas.</title>
        <authorList>
            <person name="Worden A.Z."/>
            <person name="Lee J.H."/>
            <person name="Mock T."/>
            <person name="Rouze P."/>
            <person name="Simmons M.P."/>
            <person name="Aerts A.L."/>
            <person name="Allen A.E."/>
            <person name="Cuvelier M.L."/>
            <person name="Derelle E."/>
            <person name="Everett M.V."/>
            <person name="Foulon E."/>
            <person name="Grimwood J."/>
            <person name="Gundlach H."/>
            <person name="Henrissat B."/>
            <person name="Napoli C."/>
            <person name="McDonald S.M."/>
            <person name="Parker M.S."/>
            <person name="Rombauts S."/>
            <person name="Salamov A."/>
            <person name="Von Dassow P."/>
            <person name="Badger J.H."/>
            <person name="Coutinho P.M."/>
            <person name="Demir E."/>
            <person name="Dubchak I."/>
            <person name="Gentemann C."/>
            <person name="Eikrem W."/>
            <person name="Gready J.E."/>
            <person name="John U."/>
            <person name="Lanier W."/>
            <person name="Lindquist E.A."/>
            <person name="Lucas S."/>
            <person name="Mayer K.F."/>
            <person name="Moreau H."/>
            <person name="Not F."/>
            <person name="Otillar R."/>
            <person name="Panaud O."/>
            <person name="Pangilinan J."/>
            <person name="Paulsen I."/>
            <person name="Piegu B."/>
            <person name="Poliakov A."/>
            <person name="Robbens S."/>
            <person name="Schmutz J."/>
            <person name="Toulza E."/>
            <person name="Wyss T."/>
            <person name="Zelensky A."/>
            <person name="Zhou K."/>
            <person name="Armbrust E.V."/>
            <person name="Bhattacharya D."/>
            <person name="Goodenough U.W."/>
            <person name="Van de Peer Y."/>
            <person name="Grigoriev I.V."/>
        </authorList>
    </citation>
    <scope>NUCLEOTIDE SEQUENCE [LARGE SCALE GENOMIC DNA]</scope>
    <source>
        <strain evidence="3">RCC299 / NOUM17</strain>
    </source>
</reference>
<dbReference type="Pfam" id="PF13087">
    <property type="entry name" value="AAA_12"/>
    <property type="match status" value="1"/>
</dbReference>
<gene>
    <name evidence="2" type="ORF">MICPUN_76700</name>
</gene>
<evidence type="ECO:0000313" key="3">
    <source>
        <dbReference type="Proteomes" id="UP000002009"/>
    </source>
</evidence>